<sequence>MSIFKSIPAVNLQALLALGCFGLCLFFARVVRRISEGAIPGGAGSILYLRTLIGFLFAASIALGLASFAGIDVLKGGIFLHD</sequence>
<feature type="transmembrane region" description="Helical" evidence="1">
    <location>
        <begin position="52"/>
        <end position="71"/>
    </location>
</feature>
<keyword evidence="1" id="KW-1133">Transmembrane helix</keyword>
<dbReference type="Proteomes" id="UP001200430">
    <property type="component" value="Unassembled WGS sequence"/>
</dbReference>
<evidence type="ECO:0000313" key="2">
    <source>
        <dbReference type="EMBL" id="MCF4142092.1"/>
    </source>
</evidence>
<accession>A0ABS9ELL0</accession>
<keyword evidence="2" id="KW-0282">Flagellum</keyword>
<keyword evidence="1" id="KW-0472">Membrane</keyword>
<name>A0ABS9ELL0_9BACT</name>
<comment type="caution">
    <text evidence="2">The sequence shown here is derived from an EMBL/GenBank/DDBJ whole genome shotgun (WGS) entry which is preliminary data.</text>
</comment>
<dbReference type="PROSITE" id="PS51257">
    <property type="entry name" value="PROKAR_LIPOPROTEIN"/>
    <property type="match status" value="1"/>
</dbReference>
<keyword evidence="1" id="KW-0812">Transmembrane</keyword>
<keyword evidence="3" id="KW-1185">Reference proteome</keyword>
<gene>
    <name evidence="2" type="ORF">L2W38_04625</name>
</gene>
<reference evidence="2 3" key="1">
    <citation type="submission" date="2022-01" db="EMBL/GenBank/DDBJ databases">
        <title>Dethiosulfovibrio faecalis sp. nov., a novel proteolytic, non-sulfur-reducing bacterium isolated from a marine aquaculture solid waste bioreactor.</title>
        <authorList>
            <person name="Grabowski S."/>
            <person name="Apolinario E."/>
            <person name="Schneider N."/>
            <person name="Marshall C.W."/>
            <person name="Sowers K.R."/>
        </authorList>
    </citation>
    <scope>NUCLEOTIDE SEQUENCE [LARGE SCALE GENOMIC DNA]</scope>
    <source>
        <strain evidence="2 3">DSM 12537</strain>
    </source>
</reference>
<protein>
    <submittedName>
        <fullName evidence="2">Flagellar biosynthesis protein FliR</fullName>
    </submittedName>
</protein>
<dbReference type="EMBL" id="JAKGUD010000003">
    <property type="protein sequence ID" value="MCF4142092.1"/>
    <property type="molecule type" value="Genomic_DNA"/>
</dbReference>
<feature type="transmembrane region" description="Helical" evidence="1">
    <location>
        <begin position="12"/>
        <end position="31"/>
    </location>
</feature>
<keyword evidence="2" id="KW-0969">Cilium</keyword>
<proteinExistence type="predicted"/>
<organism evidence="2 3">
    <name type="scientific">Dethiosulfovibrio marinus</name>
    <dbReference type="NCBI Taxonomy" id="133532"/>
    <lineage>
        <taxon>Bacteria</taxon>
        <taxon>Thermotogati</taxon>
        <taxon>Synergistota</taxon>
        <taxon>Synergistia</taxon>
        <taxon>Synergistales</taxon>
        <taxon>Dethiosulfovibrionaceae</taxon>
        <taxon>Dethiosulfovibrio</taxon>
    </lineage>
</organism>
<evidence type="ECO:0000256" key="1">
    <source>
        <dbReference type="SAM" id="Phobius"/>
    </source>
</evidence>
<dbReference type="RefSeq" id="WP_236098844.1">
    <property type="nucleotide sequence ID" value="NZ_JAKGUD010000003.1"/>
</dbReference>
<evidence type="ECO:0000313" key="3">
    <source>
        <dbReference type="Proteomes" id="UP001200430"/>
    </source>
</evidence>
<keyword evidence="2" id="KW-0966">Cell projection</keyword>